<organism evidence="3 4">
    <name type="scientific">Candidatus Magnetobacterium bavaricum</name>
    <dbReference type="NCBI Taxonomy" id="29290"/>
    <lineage>
        <taxon>Bacteria</taxon>
        <taxon>Pseudomonadati</taxon>
        <taxon>Nitrospirota</taxon>
        <taxon>Thermodesulfovibrionia</taxon>
        <taxon>Thermodesulfovibrionales</taxon>
        <taxon>Candidatus Magnetobacteriaceae</taxon>
        <taxon>Candidatus Magnetobacterium</taxon>
    </lineage>
</organism>
<dbReference type="Proteomes" id="UP000033423">
    <property type="component" value="Unassembled WGS sequence"/>
</dbReference>
<dbReference type="EMBL" id="LACI01001895">
    <property type="protein sequence ID" value="KJU83437.1"/>
    <property type="molecule type" value="Genomic_DNA"/>
</dbReference>
<dbReference type="InterPro" id="IPR001258">
    <property type="entry name" value="NHL_repeat"/>
</dbReference>
<reference evidence="3 4" key="1">
    <citation type="submission" date="2015-02" db="EMBL/GenBank/DDBJ databases">
        <title>Single-cell genomics of uncultivated deep-branching MTB reveals a conserved set of magnetosome genes.</title>
        <authorList>
            <person name="Kolinko S."/>
            <person name="Richter M."/>
            <person name="Glockner F.O."/>
            <person name="Brachmann A."/>
            <person name="Schuler D."/>
        </authorList>
    </citation>
    <scope>NUCLEOTIDE SEQUENCE [LARGE SCALE GENOMIC DNA]</scope>
    <source>
        <strain evidence="3">TM-1</strain>
    </source>
</reference>
<evidence type="ECO:0000313" key="4">
    <source>
        <dbReference type="Proteomes" id="UP000033423"/>
    </source>
</evidence>
<proteinExistence type="predicted"/>
<evidence type="ECO:0008006" key="5">
    <source>
        <dbReference type="Google" id="ProtNLM"/>
    </source>
</evidence>
<dbReference type="Pfam" id="PF01436">
    <property type="entry name" value="NHL"/>
    <property type="match status" value="1"/>
</dbReference>
<sequence length="89" mass="10211">MSKKCDFSGGSLVRLLILALVALMWLVGSAVAEEKYVYKNMWPKLEQPWYFSFPRYIAVDGSGNFYVADTHNHRIQKFSSDGKFIAKWG</sequence>
<keyword evidence="1" id="KW-0677">Repeat</keyword>
<dbReference type="Gene3D" id="2.120.10.30">
    <property type="entry name" value="TolB, C-terminal domain"/>
    <property type="match status" value="1"/>
</dbReference>
<dbReference type="AlphaFoldDB" id="A0A0F3GNQ1"/>
<dbReference type="SUPFAM" id="SSF63829">
    <property type="entry name" value="Calcium-dependent phosphotriesterase"/>
    <property type="match status" value="1"/>
</dbReference>
<keyword evidence="4" id="KW-1185">Reference proteome</keyword>
<feature type="repeat" description="NHL" evidence="2">
    <location>
        <begin position="51"/>
        <end position="81"/>
    </location>
</feature>
<dbReference type="PROSITE" id="PS51125">
    <property type="entry name" value="NHL"/>
    <property type="match status" value="1"/>
</dbReference>
<protein>
    <recommendedName>
        <fullName evidence="5">NHL repeat containing protein</fullName>
    </recommendedName>
</protein>
<dbReference type="InterPro" id="IPR011042">
    <property type="entry name" value="6-blade_b-propeller_TolB-like"/>
</dbReference>
<accession>A0A0F3GNQ1</accession>
<feature type="non-terminal residue" evidence="3">
    <location>
        <position position="89"/>
    </location>
</feature>
<comment type="caution">
    <text evidence="3">The sequence shown here is derived from an EMBL/GenBank/DDBJ whole genome shotgun (WGS) entry which is preliminary data.</text>
</comment>
<name>A0A0F3GNQ1_9BACT</name>
<evidence type="ECO:0000256" key="1">
    <source>
        <dbReference type="ARBA" id="ARBA00022737"/>
    </source>
</evidence>
<evidence type="ECO:0000256" key="2">
    <source>
        <dbReference type="PROSITE-ProRule" id="PRU00504"/>
    </source>
</evidence>
<evidence type="ECO:0000313" key="3">
    <source>
        <dbReference type="EMBL" id="KJU83437.1"/>
    </source>
</evidence>
<gene>
    <name evidence="3" type="ORF">MBAV_004368</name>
</gene>